<evidence type="ECO:0000256" key="9">
    <source>
        <dbReference type="SAM" id="Phobius"/>
    </source>
</evidence>
<keyword evidence="6 9" id="KW-1133">Transmembrane helix</keyword>
<gene>
    <name evidence="13" type="ORF">WJX75_001774</name>
</gene>
<feature type="chain" id="PRO_5046302514" description="Cytochrome b561 domain-containing protein" evidence="10">
    <location>
        <begin position="24"/>
        <end position="656"/>
    </location>
</feature>
<feature type="compositionally biased region" description="Low complexity" evidence="8">
    <location>
        <begin position="632"/>
        <end position="645"/>
    </location>
</feature>
<dbReference type="PROSITE" id="PS50836">
    <property type="entry name" value="DOMON"/>
    <property type="match status" value="1"/>
</dbReference>
<dbReference type="InterPro" id="IPR005018">
    <property type="entry name" value="DOMON_domain"/>
</dbReference>
<organism evidence="13 14">
    <name type="scientific">Coccomyxa subellipsoidea</name>
    <dbReference type="NCBI Taxonomy" id="248742"/>
    <lineage>
        <taxon>Eukaryota</taxon>
        <taxon>Viridiplantae</taxon>
        <taxon>Chlorophyta</taxon>
        <taxon>core chlorophytes</taxon>
        <taxon>Trebouxiophyceae</taxon>
        <taxon>Trebouxiophyceae incertae sedis</taxon>
        <taxon>Coccomyxaceae</taxon>
        <taxon>Coccomyxa</taxon>
    </lineage>
</organism>
<sequence>MRRHLLVLSLALTSLLFATSAEAGCPFVKQTSNQGVSYHRHLLQANCALQFNGQPQTFKACQDLSSAIGAPYNLLWSVTDEGNGSSILSGALNVQSSGWAAWGLPATPGSGMIGGSAIVVKVNASAPSGASVDNYYLGGYATNLVKPPGKLDLISASAAKAGDNLQALFQIRLPSRGASLAATPTDYLMALGQLDPAGNLMQHADSQGVENTVNLGAGLANAAVPAFAPATAPAHAPAAAATAPAPHQATGVATLAAAAPPSSAPADSGAGCSLQLNGKSQDFQQCKTLTSGVQLLWNLADQPGGGSLMQAALQCTGDGWCGWGLPVTPGKMIGASAVIVKTCPTCPSGASADNYLLAAKQASGVQPGTGKLDLADISQATKTPDGTLVTLFTMRLDPSQAAPSASTDCIAAHGPVGPDGSLQPHTDTMSVAGTVALASGTVAVAAGPTLDNEVTAHGVLMTVAWAIILPISIVIAHSVRITLKNDTWFQIHRALGIVSAACILAGFGLGVYLWVYTPLDNTLLAHVVIGVITTAFVILQALAVVARPNPDSKYRSAWNHYHHNVGRVAVILAFANAILGFYIGGLGWGWYLGLALIWTVIWILGGAKSFYDLRRTRHGAFLHKKAASESNGLTNGNSGGTELTGQKNGDGRYTML</sequence>
<evidence type="ECO:0000256" key="4">
    <source>
        <dbReference type="ARBA" id="ARBA00022729"/>
    </source>
</evidence>
<dbReference type="CDD" id="cd08760">
    <property type="entry name" value="Cyt_b561_FRRS1_like"/>
    <property type="match status" value="1"/>
</dbReference>
<evidence type="ECO:0000259" key="11">
    <source>
        <dbReference type="PROSITE" id="PS50836"/>
    </source>
</evidence>
<comment type="subcellular location">
    <subcellularLocation>
        <location evidence="1">Membrane</location>
    </subcellularLocation>
</comment>
<dbReference type="EMBL" id="JALJOT010000005">
    <property type="protein sequence ID" value="KAK9914880.1"/>
    <property type="molecule type" value="Genomic_DNA"/>
</dbReference>
<evidence type="ECO:0000256" key="6">
    <source>
        <dbReference type="ARBA" id="ARBA00022989"/>
    </source>
</evidence>
<dbReference type="Proteomes" id="UP001491310">
    <property type="component" value="Unassembled WGS sequence"/>
</dbReference>
<evidence type="ECO:0000256" key="7">
    <source>
        <dbReference type="ARBA" id="ARBA00023136"/>
    </source>
</evidence>
<reference evidence="13 14" key="1">
    <citation type="journal article" date="2024" name="Nat. Commun.">
        <title>Phylogenomics reveals the evolutionary origins of lichenization in chlorophyte algae.</title>
        <authorList>
            <person name="Puginier C."/>
            <person name="Libourel C."/>
            <person name="Otte J."/>
            <person name="Skaloud P."/>
            <person name="Haon M."/>
            <person name="Grisel S."/>
            <person name="Petersen M."/>
            <person name="Berrin J.G."/>
            <person name="Delaux P.M."/>
            <person name="Dal Grande F."/>
            <person name="Keller J."/>
        </authorList>
    </citation>
    <scope>NUCLEOTIDE SEQUENCE [LARGE SCALE GENOMIC DNA]</scope>
    <source>
        <strain evidence="13 14">SAG 216-7</strain>
    </source>
</reference>
<protein>
    <recommendedName>
        <fullName evidence="15">Cytochrome b561 domain-containing protein</fullName>
    </recommendedName>
</protein>
<dbReference type="Pfam" id="PF03188">
    <property type="entry name" value="Cytochrom_B561"/>
    <property type="match status" value="1"/>
</dbReference>
<evidence type="ECO:0000256" key="2">
    <source>
        <dbReference type="ARBA" id="ARBA00022448"/>
    </source>
</evidence>
<accession>A0ABR2YT18</accession>
<evidence type="ECO:0008006" key="15">
    <source>
        <dbReference type="Google" id="ProtNLM"/>
    </source>
</evidence>
<evidence type="ECO:0000256" key="5">
    <source>
        <dbReference type="ARBA" id="ARBA00022982"/>
    </source>
</evidence>
<feature type="transmembrane region" description="Helical" evidence="9">
    <location>
        <begin position="523"/>
        <end position="545"/>
    </location>
</feature>
<keyword evidence="2" id="KW-0813">Transport</keyword>
<feature type="transmembrane region" description="Helical" evidence="9">
    <location>
        <begin position="565"/>
        <end position="583"/>
    </location>
</feature>
<feature type="transmembrane region" description="Helical" evidence="9">
    <location>
        <begin position="589"/>
        <end position="607"/>
    </location>
</feature>
<evidence type="ECO:0000256" key="3">
    <source>
        <dbReference type="ARBA" id="ARBA00022692"/>
    </source>
</evidence>
<feature type="transmembrane region" description="Helical" evidence="9">
    <location>
        <begin position="495"/>
        <end position="517"/>
    </location>
</feature>
<keyword evidence="3 9" id="KW-0812">Transmembrane</keyword>
<evidence type="ECO:0000256" key="8">
    <source>
        <dbReference type="SAM" id="MobiDB-lite"/>
    </source>
</evidence>
<evidence type="ECO:0000313" key="14">
    <source>
        <dbReference type="Proteomes" id="UP001491310"/>
    </source>
</evidence>
<keyword evidence="14" id="KW-1185">Reference proteome</keyword>
<keyword evidence="7 9" id="KW-0472">Membrane</keyword>
<feature type="signal peptide" evidence="10">
    <location>
        <begin position="1"/>
        <end position="23"/>
    </location>
</feature>
<evidence type="ECO:0000259" key="12">
    <source>
        <dbReference type="PROSITE" id="PS50939"/>
    </source>
</evidence>
<evidence type="ECO:0000256" key="10">
    <source>
        <dbReference type="SAM" id="SignalP"/>
    </source>
</evidence>
<evidence type="ECO:0000256" key="1">
    <source>
        <dbReference type="ARBA" id="ARBA00004370"/>
    </source>
</evidence>
<dbReference type="PANTHER" id="PTHR23130">
    <property type="entry name" value="CYTOCHROME B561 AND DOMON DOMAIN-CONTAINING PROTEIN"/>
    <property type="match status" value="1"/>
</dbReference>
<feature type="transmembrane region" description="Helical" evidence="9">
    <location>
        <begin position="459"/>
        <end position="483"/>
    </location>
</feature>
<evidence type="ECO:0000313" key="13">
    <source>
        <dbReference type="EMBL" id="KAK9914880.1"/>
    </source>
</evidence>
<dbReference type="SMART" id="SM00665">
    <property type="entry name" value="B561"/>
    <property type="match status" value="1"/>
</dbReference>
<proteinExistence type="predicted"/>
<comment type="caution">
    <text evidence="13">The sequence shown here is derived from an EMBL/GenBank/DDBJ whole genome shotgun (WGS) entry which is preliminary data.</text>
</comment>
<name>A0ABR2YT18_9CHLO</name>
<dbReference type="InterPro" id="IPR006593">
    <property type="entry name" value="Cyt_b561/ferric_Rdtase_TM"/>
</dbReference>
<dbReference type="PROSITE" id="PS50939">
    <property type="entry name" value="CYTOCHROME_B561"/>
    <property type="match status" value="1"/>
</dbReference>
<feature type="domain" description="DOMON" evidence="11">
    <location>
        <begin position="70"/>
        <end position="192"/>
    </location>
</feature>
<keyword evidence="4 10" id="KW-0732">Signal</keyword>
<feature type="region of interest" description="Disordered" evidence="8">
    <location>
        <begin position="632"/>
        <end position="656"/>
    </location>
</feature>
<feature type="domain" description="Cytochrome b561" evidence="12">
    <location>
        <begin position="425"/>
        <end position="617"/>
    </location>
</feature>
<keyword evidence="5" id="KW-0249">Electron transport</keyword>
<dbReference type="Gene3D" id="1.20.120.1770">
    <property type="match status" value="1"/>
</dbReference>
<dbReference type="PANTHER" id="PTHR23130:SF171">
    <property type="entry name" value="OS01G0895300 PROTEIN"/>
    <property type="match status" value="1"/>
</dbReference>